<dbReference type="WBParaSite" id="sdigi.contig4.g499.t1">
    <property type="protein sequence ID" value="sdigi.contig4.g499.t1"/>
    <property type="gene ID" value="sdigi.contig4.g499"/>
</dbReference>
<keyword evidence="1" id="KW-1185">Reference proteome</keyword>
<reference evidence="2" key="1">
    <citation type="submission" date="2022-11" db="UniProtKB">
        <authorList>
            <consortium name="WormBaseParasite"/>
        </authorList>
    </citation>
    <scope>IDENTIFICATION</scope>
</reference>
<proteinExistence type="predicted"/>
<sequence length="163" mass="17826">MITVKKIGIINWKRNVKKAGCNINGKKKKLPSLGIFLIMRKEGAKQWTSSQLLANLISLPLGANDSSMSLNLCLTCFDIYLLVTRPEADGWNCRERKMNKPVPGGSFATQLVGNSSVTRSNDETDELEQRVGSVDTNANVQAATNDTLSSRILDFGLNDLPNG</sequence>
<evidence type="ECO:0000313" key="1">
    <source>
        <dbReference type="Proteomes" id="UP000887581"/>
    </source>
</evidence>
<organism evidence="1 2">
    <name type="scientific">Setaria digitata</name>
    <dbReference type="NCBI Taxonomy" id="48799"/>
    <lineage>
        <taxon>Eukaryota</taxon>
        <taxon>Metazoa</taxon>
        <taxon>Ecdysozoa</taxon>
        <taxon>Nematoda</taxon>
        <taxon>Chromadorea</taxon>
        <taxon>Rhabditida</taxon>
        <taxon>Spirurina</taxon>
        <taxon>Spiruromorpha</taxon>
        <taxon>Filarioidea</taxon>
        <taxon>Setariidae</taxon>
        <taxon>Setaria</taxon>
    </lineage>
</organism>
<name>A0A915PZS2_9BILA</name>
<accession>A0A915PZS2</accession>
<dbReference type="Proteomes" id="UP000887581">
    <property type="component" value="Unplaced"/>
</dbReference>
<evidence type="ECO:0000313" key="2">
    <source>
        <dbReference type="WBParaSite" id="sdigi.contig4.g499.t1"/>
    </source>
</evidence>
<dbReference type="AlphaFoldDB" id="A0A915PZS2"/>
<protein>
    <submittedName>
        <fullName evidence="2">Uncharacterized protein</fullName>
    </submittedName>
</protein>